<name>A0ABV5VVL8_9BACL</name>
<feature type="transmembrane region" description="Helical" evidence="7">
    <location>
        <begin position="20"/>
        <end position="47"/>
    </location>
</feature>
<dbReference type="CDD" id="cd06261">
    <property type="entry name" value="TM_PBP2"/>
    <property type="match status" value="1"/>
</dbReference>
<evidence type="ECO:0000259" key="8">
    <source>
        <dbReference type="PROSITE" id="PS50928"/>
    </source>
</evidence>
<gene>
    <name evidence="9" type="ORF">ACFFNY_12315</name>
</gene>
<accession>A0ABV5VVL8</accession>
<feature type="transmembrane region" description="Helical" evidence="7">
    <location>
        <begin position="264"/>
        <end position="283"/>
    </location>
</feature>
<dbReference type="Proteomes" id="UP001589619">
    <property type="component" value="Unassembled WGS sequence"/>
</dbReference>
<dbReference type="InterPro" id="IPR050809">
    <property type="entry name" value="UgpAE/MalFG_permease"/>
</dbReference>
<evidence type="ECO:0000256" key="3">
    <source>
        <dbReference type="ARBA" id="ARBA00022475"/>
    </source>
</evidence>
<evidence type="ECO:0000313" key="9">
    <source>
        <dbReference type="EMBL" id="MFB9752342.1"/>
    </source>
</evidence>
<feature type="domain" description="ABC transmembrane type-1" evidence="8">
    <location>
        <begin position="84"/>
        <end position="280"/>
    </location>
</feature>
<keyword evidence="2" id="KW-0813">Transport</keyword>
<evidence type="ECO:0000256" key="2">
    <source>
        <dbReference type="ARBA" id="ARBA00022448"/>
    </source>
</evidence>
<evidence type="ECO:0000256" key="4">
    <source>
        <dbReference type="ARBA" id="ARBA00022692"/>
    </source>
</evidence>
<organism evidence="9 10">
    <name type="scientific">Paenibacillus hodogayensis</name>
    <dbReference type="NCBI Taxonomy" id="279208"/>
    <lineage>
        <taxon>Bacteria</taxon>
        <taxon>Bacillati</taxon>
        <taxon>Bacillota</taxon>
        <taxon>Bacilli</taxon>
        <taxon>Bacillales</taxon>
        <taxon>Paenibacillaceae</taxon>
        <taxon>Paenibacillus</taxon>
    </lineage>
</organism>
<dbReference type="PROSITE" id="PS50928">
    <property type="entry name" value="ABC_TM1"/>
    <property type="match status" value="1"/>
</dbReference>
<dbReference type="EMBL" id="JBHMAG010000009">
    <property type="protein sequence ID" value="MFB9752342.1"/>
    <property type="molecule type" value="Genomic_DNA"/>
</dbReference>
<evidence type="ECO:0000313" key="10">
    <source>
        <dbReference type="Proteomes" id="UP001589619"/>
    </source>
</evidence>
<keyword evidence="10" id="KW-1185">Reference proteome</keyword>
<protein>
    <submittedName>
        <fullName evidence="9">Carbohydrate ABC transporter permease</fullName>
    </submittedName>
</protein>
<feature type="transmembrane region" description="Helical" evidence="7">
    <location>
        <begin position="87"/>
        <end position="106"/>
    </location>
</feature>
<dbReference type="SUPFAM" id="SSF161098">
    <property type="entry name" value="MetI-like"/>
    <property type="match status" value="1"/>
</dbReference>
<dbReference type="PANTHER" id="PTHR43227">
    <property type="entry name" value="BLL4140 PROTEIN"/>
    <property type="match status" value="1"/>
</dbReference>
<evidence type="ECO:0000256" key="5">
    <source>
        <dbReference type="ARBA" id="ARBA00022989"/>
    </source>
</evidence>
<feature type="transmembrane region" description="Helical" evidence="7">
    <location>
        <begin position="176"/>
        <end position="201"/>
    </location>
</feature>
<keyword evidence="6 7" id="KW-0472">Membrane</keyword>
<comment type="subcellular location">
    <subcellularLocation>
        <location evidence="1">Cell membrane</location>
        <topology evidence="1">Multi-pass membrane protein</topology>
    </subcellularLocation>
</comment>
<feature type="transmembrane region" description="Helical" evidence="7">
    <location>
        <begin position="213"/>
        <end position="234"/>
    </location>
</feature>
<comment type="caution">
    <text evidence="9">The sequence shown here is derived from an EMBL/GenBank/DDBJ whole genome shotgun (WGS) entry which is preliminary data.</text>
</comment>
<dbReference type="PANTHER" id="PTHR43227:SF3">
    <property type="entry name" value="BINDING-PROTEIN-DEPENDENT TRANSPORT SYSTEMS INNER MEMBRANE COMPONENT"/>
    <property type="match status" value="1"/>
</dbReference>
<dbReference type="RefSeq" id="WP_344911348.1">
    <property type="nucleotide sequence ID" value="NZ_BAAAYO010000010.1"/>
</dbReference>
<evidence type="ECO:0000256" key="1">
    <source>
        <dbReference type="ARBA" id="ARBA00004651"/>
    </source>
</evidence>
<keyword evidence="5 7" id="KW-1133">Transmembrane helix</keyword>
<keyword evidence="3" id="KW-1003">Cell membrane</keyword>
<proteinExistence type="predicted"/>
<dbReference type="Gene3D" id="1.10.3720.10">
    <property type="entry name" value="MetI-like"/>
    <property type="match status" value="1"/>
</dbReference>
<evidence type="ECO:0000256" key="6">
    <source>
        <dbReference type="ARBA" id="ARBA00023136"/>
    </source>
</evidence>
<dbReference type="InterPro" id="IPR035906">
    <property type="entry name" value="MetI-like_sf"/>
</dbReference>
<reference evidence="9 10" key="1">
    <citation type="submission" date="2024-09" db="EMBL/GenBank/DDBJ databases">
        <authorList>
            <person name="Sun Q."/>
            <person name="Mori K."/>
        </authorList>
    </citation>
    <scope>NUCLEOTIDE SEQUENCE [LARGE SCALE GENOMIC DNA]</scope>
    <source>
        <strain evidence="9 10">JCM 12520</strain>
    </source>
</reference>
<keyword evidence="4 7" id="KW-0812">Transmembrane</keyword>
<evidence type="ECO:0000256" key="7">
    <source>
        <dbReference type="SAM" id="Phobius"/>
    </source>
</evidence>
<sequence>MMPVKRKRLRLDTRKALEGYMFMSVWIVGFLVFMAFPLVYSFVISFYKVNFLGSEIRMDFVGLRNFQYAFLKDEKFPTLLPLYMKQTVLILFVIVLFALIVAILVSQKFPGRAIYRVIFFLPVVLSSNSILNRLEESGGGKLAILEQFDVAGWLTFYVSAGLAEPLIGVLNNFVLILWYSGVQVLIFVGGMQTISASVYEAARIDGATPWESFWKITLPGLAPFIMLNLIYTTVDQFTSPFSDLLTYIAQVRTNPIMGFGYSSALGWIFFAFVLVWIGFMLLVGRRFAFDRGE</sequence>
<dbReference type="InterPro" id="IPR000515">
    <property type="entry name" value="MetI-like"/>
</dbReference>
<feature type="transmembrane region" description="Helical" evidence="7">
    <location>
        <begin position="113"/>
        <end position="131"/>
    </location>
</feature>